<evidence type="ECO:0000313" key="1">
    <source>
        <dbReference type="EMBL" id="VVE49835.1"/>
    </source>
</evidence>
<protein>
    <submittedName>
        <fullName evidence="1">Uncharacterized protein</fullName>
    </submittedName>
</protein>
<accession>A0A5E4YN65</accession>
<sequence length="102" mass="11203">MGSNKRTYLLSVFISEPATKHAGIKSAIDALSDGEYEFLHLHKMGVFAVVNSDHCADAILSAVQEATMSDDRVFICSLGNDWQTYGLNKAAFWLKGHLKPNS</sequence>
<reference evidence="1 2" key="1">
    <citation type="submission" date="2019-08" db="EMBL/GenBank/DDBJ databases">
        <authorList>
            <person name="Peeters C."/>
        </authorList>
    </citation>
    <scope>NUCLEOTIDE SEQUENCE [LARGE SCALE GENOMIC DNA]</scope>
    <source>
        <strain evidence="1 2">LMG 31013</strain>
    </source>
</reference>
<proteinExistence type="predicted"/>
<evidence type="ECO:0000313" key="2">
    <source>
        <dbReference type="Proteomes" id="UP000334380"/>
    </source>
</evidence>
<gene>
    <name evidence="1" type="ORF">PTE31013_04654</name>
</gene>
<organism evidence="1 2">
    <name type="scientific">Pandoraea terrigena</name>
    <dbReference type="NCBI Taxonomy" id="2508292"/>
    <lineage>
        <taxon>Bacteria</taxon>
        <taxon>Pseudomonadati</taxon>
        <taxon>Pseudomonadota</taxon>
        <taxon>Betaproteobacteria</taxon>
        <taxon>Burkholderiales</taxon>
        <taxon>Burkholderiaceae</taxon>
        <taxon>Pandoraea</taxon>
    </lineage>
</organism>
<keyword evidence="2" id="KW-1185">Reference proteome</keyword>
<dbReference type="OrthoDB" id="9096395at2"/>
<dbReference type="AlphaFoldDB" id="A0A5E4YN65"/>
<dbReference type="EMBL" id="CABPRU010000016">
    <property type="protein sequence ID" value="VVE49835.1"/>
    <property type="molecule type" value="Genomic_DNA"/>
</dbReference>
<name>A0A5E4YN65_9BURK</name>
<dbReference type="Proteomes" id="UP000334380">
    <property type="component" value="Unassembled WGS sequence"/>
</dbReference>